<evidence type="ECO:0000313" key="1">
    <source>
        <dbReference type="EMBL" id="KZV51831.1"/>
    </source>
</evidence>
<gene>
    <name evidence="1" type="ORF">F511_11208</name>
</gene>
<name>A0A2Z7CXX0_9LAMI</name>
<dbReference type="EMBL" id="KQ991567">
    <property type="protein sequence ID" value="KZV51831.1"/>
    <property type="molecule type" value="Genomic_DNA"/>
</dbReference>
<accession>A0A2Z7CXX0</accession>
<dbReference type="AlphaFoldDB" id="A0A2Z7CXX0"/>
<organism evidence="1 2">
    <name type="scientific">Dorcoceras hygrometricum</name>
    <dbReference type="NCBI Taxonomy" id="472368"/>
    <lineage>
        <taxon>Eukaryota</taxon>
        <taxon>Viridiplantae</taxon>
        <taxon>Streptophyta</taxon>
        <taxon>Embryophyta</taxon>
        <taxon>Tracheophyta</taxon>
        <taxon>Spermatophyta</taxon>
        <taxon>Magnoliopsida</taxon>
        <taxon>eudicotyledons</taxon>
        <taxon>Gunneridae</taxon>
        <taxon>Pentapetalae</taxon>
        <taxon>asterids</taxon>
        <taxon>lamiids</taxon>
        <taxon>Lamiales</taxon>
        <taxon>Gesneriaceae</taxon>
        <taxon>Didymocarpoideae</taxon>
        <taxon>Trichosporeae</taxon>
        <taxon>Loxocarpinae</taxon>
        <taxon>Dorcoceras</taxon>
    </lineage>
</organism>
<protein>
    <submittedName>
        <fullName evidence="1">Uncharacterized protein</fullName>
    </submittedName>
</protein>
<proteinExistence type="predicted"/>
<dbReference type="Proteomes" id="UP000250235">
    <property type="component" value="Unassembled WGS sequence"/>
</dbReference>
<reference evidence="1 2" key="1">
    <citation type="journal article" date="2015" name="Proc. Natl. Acad. Sci. U.S.A.">
        <title>The resurrection genome of Boea hygrometrica: A blueprint for survival of dehydration.</title>
        <authorList>
            <person name="Xiao L."/>
            <person name="Yang G."/>
            <person name="Zhang L."/>
            <person name="Yang X."/>
            <person name="Zhao S."/>
            <person name="Ji Z."/>
            <person name="Zhou Q."/>
            <person name="Hu M."/>
            <person name="Wang Y."/>
            <person name="Chen M."/>
            <person name="Xu Y."/>
            <person name="Jin H."/>
            <person name="Xiao X."/>
            <person name="Hu G."/>
            <person name="Bao F."/>
            <person name="Hu Y."/>
            <person name="Wan P."/>
            <person name="Li L."/>
            <person name="Deng X."/>
            <person name="Kuang T."/>
            <person name="Xiang C."/>
            <person name="Zhu J.K."/>
            <person name="Oliver M.J."/>
            <person name="He Y."/>
        </authorList>
    </citation>
    <scope>NUCLEOTIDE SEQUENCE [LARGE SCALE GENOMIC DNA]</scope>
    <source>
        <strain evidence="2">cv. XS01</strain>
    </source>
</reference>
<sequence>MPPVVTSGPEVNTRPASRAMHLEAGDEVQYLWFLNIEKYRAPETDLPATGSTVARDWYINLRLDAYQQLVVQTLVVKCLRLDYPTIARRQNAVVSINPNDIVLLSLTSSTNCWLHCSSLLIADVTADLIIAEPTLALLCQLLIVMTSLLMSSSLIPDLALLVNC</sequence>
<evidence type="ECO:0000313" key="2">
    <source>
        <dbReference type="Proteomes" id="UP000250235"/>
    </source>
</evidence>
<keyword evidence="2" id="KW-1185">Reference proteome</keyword>